<evidence type="ECO:0000256" key="6">
    <source>
        <dbReference type="ARBA" id="ARBA00023163"/>
    </source>
</evidence>
<dbReference type="OrthoDB" id="4760923at2"/>
<dbReference type="Pfam" id="PF00072">
    <property type="entry name" value="Response_reg"/>
    <property type="match status" value="1"/>
</dbReference>
<dbReference type="SMART" id="SM00862">
    <property type="entry name" value="Trans_reg_C"/>
    <property type="match status" value="1"/>
</dbReference>
<keyword evidence="3" id="KW-0902">Two-component regulatory system</keyword>
<evidence type="ECO:0000256" key="7">
    <source>
        <dbReference type="PROSITE-ProRule" id="PRU00169"/>
    </source>
</evidence>
<dbReference type="AlphaFoldDB" id="A0A1E8PVU7"/>
<evidence type="ECO:0000256" key="8">
    <source>
        <dbReference type="PROSITE-ProRule" id="PRU01091"/>
    </source>
</evidence>
<dbReference type="PROSITE" id="PS51755">
    <property type="entry name" value="OMPR_PHOB"/>
    <property type="match status" value="1"/>
</dbReference>
<dbReference type="GO" id="GO:0032993">
    <property type="term" value="C:protein-DNA complex"/>
    <property type="evidence" value="ECO:0007669"/>
    <property type="project" value="TreeGrafter"/>
</dbReference>
<protein>
    <submittedName>
        <fullName evidence="12">DNA-binding response regulator</fullName>
    </submittedName>
</protein>
<dbReference type="Gene3D" id="3.40.50.2300">
    <property type="match status" value="1"/>
</dbReference>
<dbReference type="Proteomes" id="UP000178953">
    <property type="component" value="Unassembled WGS sequence"/>
</dbReference>
<dbReference type="InterPro" id="IPR001789">
    <property type="entry name" value="Sig_transdc_resp-reg_receiver"/>
</dbReference>
<dbReference type="CDD" id="cd17627">
    <property type="entry name" value="REC_OmpR_PrrA-like"/>
    <property type="match status" value="1"/>
</dbReference>
<dbReference type="Pfam" id="PF00486">
    <property type="entry name" value="Trans_reg_C"/>
    <property type="match status" value="1"/>
</dbReference>
<sequence>MDTRTDTGREPSDHADGSGRMVLMVDDDPDVRTSVSRGLRHSGFDVRVASNGKEALRLLSTEKHDALVLDVQMPELDGVAVVTALRALGNDIPICVLSARDTVNDRIAGLEAGADDYLTKPFDLGELVARLHALLRRSGHSDPGSDTMTVGPLTIDTARRLVFVGGERADLTKREFDLLAVLAENAGVVLSRQRLLELVWGYDFDVDTNVADVFISYLRRKLEREGQPRVIHTVRGIGYVLRDEP</sequence>
<feature type="domain" description="Response regulatory" evidence="10">
    <location>
        <begin position="21"/>
        <end position="135"/>
    </location>
</feature>
<evidence type="ECO:0000256" key="1">
    <source>
        <dbReference type="ARBA" id="ARBA00004496"/>
    </source>
</evidence>
<dbReference type="InterPro" id="IPR036388">
    <property type="entry name" value="WH-like_DNA-bd_sf"/>
</dbReference>
<keyword evidence="13" id="KW-1185">Reference proteome</keyword>
<evidence type="ECO:0000313" key="12">
    <source>
        <dbReference type="EMBL" id="OFJ50423.1"/>
    </source>
</evidence>
<dbReference type="PROSITE" id="PS50110">
    <property type="entry name" value="RESPONSE_REGULATORY"/>
    <property type="match status" value="1"/>
</dbReference>
<dbReference type="PANTHER" id="PTHR48111">
    <property type="entry name" value="REGULATOR OF RPOS"/>
    <property type="match status" value="1"/>
</dbReference>
<dbReference type="FunFam" id="1.10.10.10:FF:000005">
    <property type="entry name" value="Two-component system response regulator"/>
    <property type="match status" value="1"/>
</dbReference>
<keyword evidence="5 8" id="KW-0238">DNA-binding</keyword>
<comment type="subcellular location">
    <subcellularLocation>
        <location evidence="1">Cytoplasm</location>
    </subcellularLocation>
</comment>
<evidence type="ECO:0000256" key="2">
    <source>
        <dbReference type="ARBA" id="ARBA00022553"/>
    </source>
</evidence>
<gene>
    <name evidence="12" type="ORF">BEL07_28330</name>
</gene>
<feature type="region of interest" description="Disordered" evidence="9">
    <location>
        <begin position="1"/>
        <end position="22"/>
    </location>
</feature>
<accession>A0A1E8PVU7</accession>
<dbReference type="GO" id="GO:0005829">
    <property type="term" value="C:cytosol"/>
    <property type="evidence" value="ECO:0007669"/>
    <property type="project" value="TreeGrafter"/>
</dbReference>
<organism evidence="12 13">
    <name type="scientific">Mycolicibacterium grossiae</name>
    <dbReference type="NCBI Taxonomy" id="1552759"/>
    <lineage>
        <taxon>Bacteria</taxon>
        <taxon>Bacillati</taxon>
        <taxon>Actinomycetota</taxon>
        <taxon>Actinomycetes</taxon>
        <taxon>Mycobacteriales</taxon>
        <taxon>Mycobacteriaceae</taxon>
        <taxon>Mycolicibacterium</taxon>
    </lineage>
</organism>
<feature type="compositionally biased region" description="Basic and acidic residues" evidence="9">
    <location>
        <begin position="1"/>
        <end position="17"/>
    </location>
</feature>
<evidence type="ECO:0000259" key="10">
    <source>
        <dbReference type="PROSITE" id="PS50110"/>
    </source>
</evidence>
<reference evidence="12 13" key="1">
    <citation type="submission" date="2016-09" db="EMBL/GenBank/DDBJ databases">
        <title>genome sequence of Mycobacterium sp. 739 SCH.</title>
        <authorList>
            <person name="Greninger A.L."/>
            <person name="Qin X."/>
            <person name="Jerome K."/>
            <person name="Vora S."/>
            <person name="Quinn K."/>
        </authorList>
    </citation>
    <scope>NUCLEOTIDE SEQUENCE [LARGE SCALE GENOMIC DNA]</scope>
    <source>
        <strain evidence="12 13">SCH</strain>
    </source>
</reference>
<evidence type="ECO:0000256" key="5">
    <source>
        <dbReference type="ARBA" id="ARBA00023125"/>
    </source>
</evidence>
<dbReference type="PANTHER" id="PTHR48111:SF22">
    <property type="entry name" value="REGULATOR OF RPOS"/>
    <property type="match status" value="1"/>
</dbReference>
<dbReference type="InterPro" id="IPR001867">
    <property type="entry name" value="OmpR/PhoB-type_DNA-bd"/>
</dbReference>
<evidence type="ECO:0000256" key="4">
    <source>
        <dbReference type="ARBA" id="ARBA00023015"/>
    </source>
</evidence>
<proteinExistence type="predicted"/>
<dbReference type="SMART" id="SM00448">
    <property type="entry name" value="REC"/>
    <property type="match status" value="1"/>
</dbReference>
<dbReference type="InterPro" id="IPR011006">
    <property type="entry name" value="CheY-like_superfamily"/>
</dbReference>
<dbReference type="GO" id="GO:0000976">
    <property type="term" value="F:transcription cis-regulatory region binding"/>
    <property type="evidence" value="ECO:0007669"/>
    <property type="project" value="TreeGrafter"/>
</dbReference>
<dbReference type="CDD" id="cd00383">
    <property type="entry name" value="trans_reg_C"/>
    <property type="match status" value="1"/>
</dbReference>
<evidence type="ECO:0000256" key="3">
    <source>
        <dbReference type="ARBA" id="ARBA00023012"/>
    </source>
</evidence>
<dbReference type="GO" id="GO:0006355">
    <property type="term" value="P:regulation of DNA-templated transcription"/>
    <property type="evidence" value="ECO:0007669"/>
    <property type="project" value="InterPro"/>
</dbReference>
<feature type="modified residue" description="4-aspartylphosphate" evidence="7">
    <location>
        <position position="70"/>
    </location>
</feature>
<dbReference type="SUPFAM" id="SSF52172">
    <property type="entry name" value="CheY-like"/>
    <property type="match status" value="1"/>
</dbReference>
<feature type="DNA-binding region" description="OmpR/PhoB-type" evidence="8">
    <location>
        <begin position="145"/>
        <end position="243"/>
    </location>
</feature>
<dbReference type="EMBL" id="MCHX01000131">
    <property type="protein sequence ID" value="OFJ50423.1"/>
    <property type="molecule type" value="Genomic_DNA"/>
</dbReference>
<name>A0A1E8PVU7_9MYCO</name>
<feature type="domain" description="OmpR/PhoB-type" evidence="11">
    <location>
        <begin position="145"/>
        <end position="243"/>
    </location>
</feature>
<evidence type="ECO:0000259" key="11">
    <source>
        <dbReference type="PROSITE" id="PS51755"/>
    </source>
</evidence>
<keyword evidence="2 7" id="KW-0597">Phosphoprotein</keyword>
<dbReference type="Gene3D" id="6.10.250.690">
    <property type="match status" value="1"/>
</dbReference>
<keyword evidence="6" id="KW-0804">Transcription</keyword>
<dbReference type="InterPro" id="IPR039420">
    <property type="entry name" value="WalR-like"/>
</dbReference>
<evidence type="ECO:0000313" key="13">
    <source>
        <dbReference type="Proteomes" id="UP000178953"/>
    </source>
</evidence>
<dbReference type="GO" id="GO:0000156">
    <property type="term" value="F:phosphorelay response regulator activity"/>
    <property type="evidence" value="ECO:0007669"/>
    <property type="project" value="TreeGrafter"/>
</dbReference>
<comment type="caution">
    <text evidence="12">The sequence shown here is derived from an EMBL/GenBank/DDBJ whole genome shotgun (WGS) entry which is preliminary data.</text>
</comment>
<evidence type="ECO:0000256" key="9">
    <source>
        <dbReference type="SAM" id="MobiDB-lite"/>
    </source>
</evidence>
<keyword evidence="4" id="KW-0805">Transcription regulation</keyword>
<dbReference type="Gene3D" id="1.10.10.10">
    <property type="entry name" value="Winged helix-like DNA-binding domain superfamily/Winged helix DNA-binding domain"/>
    <property type="match status" value="1"/>
</dbReference>